<dbReference type="InParanoid" id="Q237P7"/>
<dbReference type="EMBL" id="GG662743">
    <property type="protein sequence ID" value="EAR92694.2"/>
    <property type="molecule type" value="Genomic_DNA"/>
</dbReference>
<gene>
    <name evidence="1" type="ORF">TTHERM_00320400</name>
</gene>
<dbReference type="KEGG" id="tet:TTHERM_00320400"/>
<dbReference type="SUPFAM" id="SSF101908">
    <property type="entry name" value="Putative isomerase YbhE"/>
    <property type="match status" value="1"/>
</dbReference>
<proteinExistence type="predicted"/>
<name>Q237P7_TETTS</name>
<reference evidence="2" key="1">
    <citation type="journal article" date="2006" name="PLoS Biol.">
        <title>Macronuclear genome sequence of the ciliate Tetrahymena thermophila, a model eukaryote.</title>
        <authorList>
            <person name="Eisen J.A."/>
            <person name="Coyne R.S."/>
            <person name="Wu M."/>
            <person name="Wu D."/>
            <person name="Thiagarajan M."/>
            <person name="Wortman J.R."/>
            <person name="Badger J.H."/>
            <person name="Ren Q."/>
            <person name="Amedeo P."/>
            <person name="Jones K.M."/>
            <person name="Tallon L.J."/>
            <person name="Delcher A.L."/>
            <person name="Salzberg S.L."/>
            <person name="Silva J.C."/>
            <person name="Haas B.J."/>
            <person name="Majoros W.H."/>
            <person name="Farzad M."/>
            <person name="Carlton J.M."/>
            <person name="Smith R.K. Jr."/>
            <person name="Garg J."/>
            <person name="Pearlman R.E."/>
            <person name="Karrer K.M."/>
            <person name="Sun L."/>
            <person name="Manning G."/>
            <person name="Elde N.C."/>
            <person name="Turkewitz A.P."/>
            <person name="Asai D.J."/>
            <person name="Wilkes D.E."/>
            <person name="Wang Y."/>
            <person name="Cai H."/>
            <person name="Collins K."/>
            <person name="Stewart B.A."/>
            <person name="Lee S.R."/>
            <person name="Wilamowska K."/>
            <person name="Weinberg Z."/>
            <person name="Ruzzo W.L."/>
            <person name="Wloga D."/>
            <person name="Gaertig J."/>
            <person name="Frankel J."/>
            <person name="Tsao C.-C."/>
            <person name="Gorovsky M.A."/>
            <person name="Keeling P.J."/>
            <person name="Waller R.F."/>
            <person name="Patron N.J."/>
            <person name="Cherry J.M."/>
            <person name="Stover N.A."/>
            <person name="Krieger C.J."/>
            <person name="del Toro C."/>
            <person name="Ryder H.F."/>
            <person name="Williamson S.C."/>
            <person name="Barbeau R.A."/>
            <person name="Hamilton E.P."/>
            <person name="Orias E."/>
        </authorList>
    </citation>
    <scope>NUCLEOTIDE SEQUENCE [LARGE SCALE GENOMIC DNA]</scope>
    <source>
        <strain evidence="2">SB210</strain>
    </source>
</reference>
<evidence type="ECO:0000313" key="2">
    <source>
        <dbReference type="Proteomes" id="UP000009168"/>
    </source>
</evidence>
<dbReference type="GeneID" id="7825137"/>
<evidence type="ECO:0000313" key="1">
    <source>
        <dbReference type="EMBL" id="EAR92694.2"/>
    </source>
</evidence>
<accession>Q237P7</accession>
<organism evidence="1 2">
    <name type="scientific">Tetrahymena thermophila (strain SB210)</name>
    <dbReference type="NCBI Taxonomy" id="312017"/>
    <lineage>
        <taxon>Eukaryota</taxon>
        <taxon>Sar</taxon>
        <taxon>Alveolata</taxon>
        <taxon>Ciliophora</taxon>
        <taxon>Intramacronucleata</taxon>
        <taxon>Oligohymenophorea</taxon>
        <taxon>Hymenostomatida</taxon>
        <taxon>Tetrahymenina</taxon>
        <taxon>Tetrahymenidae</taxon>
        <taxon>Tetrahymena</taxon>
    </lineage>
</organism>
<dbReference type="RefSeq" id="XP_001012939.2">
    <property type="nucleotide sequence ID" value="XM_001012939.2"/>
</dbReference>
<sequence length="1730" mass="202194">MLNQLSSTDSLWNPLVVKVATDIDLVFVSLGFRGITIINEKGDQILHTQDIGNNYVQSFESTSDGQYLFVVASQNLLVYQLYFKTNNSTNFEMQKFVQLQNITFQKNILVTSYNQQKELLIIAAKGGDIFIYDTSIKNMLSLISTFNTGSVLINNMFLSQDAKWLYVARDVKGLYMLNLQEQFASNQNGRKINILIAAQGTIGLSTYQAIATRDNTFIYAIDFWYGFFYSSSSQIVNSNSTQYPIQLSFTEFWPFQDLQSVCQEMIMNKDETFIFLGVRSQGILILDIRQRDQIQAFELIRSDTFFISIKLSKTENYLYFTNSDSIFTFTQDEPNLNQDLPNLFNTHQIKYQHFLETVYKRRCYVDPDDQYLVGGFDLAGLYVFPFNQDPYSLDVNNFKNYNIPVSTMYFEKSNKYLVIPSYFSEQSIEVFQYNPLNNNPEEKNISLFNMKLLKDYKIEDFQVSEMIVFSADTKFAVQTYMIGLIIYDSANIFNLTMLSRWQNKDFMKGENQGACFTRDNNWIYSTIRLFGVYLLNVHDKANPILTDYIITHGGENVIMSQIFDTYLYLLDGFKGFGIIDSSYAPQLRIISRVQLPGYSADALLINEEKFILITSMGKGFLTLIDIRNKNFPQIVNSISYENQYGYALCSPKSSQYIFITTSAGIIVLPTHSQIQIHTHVSLVQQNQITGQQILSQLQKQALSFNQDNSSENLEFVFTVGQQIQFNFAILYLIDQNIKVNNIYYYQQGENLPIPQFFSFDIYSQSLQFFVDKSLVYDNINQLNLNIILLQTLIPLNSQSFIQFSNQTDFSVINITQSQMIYQYLQEQNILDTNGIINNQFDFTQPFQLDLQFQSKLIDPSSIQEDNYTIVIQQITWIIKLALMRSFYINPIKFYVQTSLSFDNQNINQFITSNTQNIISLTLSVNSTDGKLIFKTNPSVVFQLSDLQDQLIIQGSLENVNKVLYNKIIFANQTQITSKSSPKVTLTIQDDINYPLIKQFNIYESQFIILKKQLQVNSENNLQIQINKQFPGGVIYIESEIAFSFSKDSFIVSDTQDLTYQYLYLQSPNNYNLIPPNFWLQESGNSDMSFKGSTTSSMFQKSYSFKIIASDGYTYAEDLFVLEVSGIPLIYLLNLLLKIIGPIVFLIGLIQQRSVFLNSIFRKRVTFPEEVAVCNEFYMKQIIIQGNNQKYSQIILIQLFNKVFQEKKLERLQNSQQRNSFTLNYFYQKIQNKQNKLDYQNKQFQVLITRNINLKQTKLLKQIQDLKQLKPHDQPFLIEKKYMDSKGNIMMSLVIKDILNYDIKIKQLDKQNFENDIQNIDSKIYRALRAQISRYFLNLDYRSFIVYSYIKYFCNKEIQNCQNNWFKAIVKIDYQLDNVLKQSYQYQKQSKVFPKLELKYNVLLEILQFLKLFPQQLNIIPDSFEQFIELCIEHQAKINLYLIREVIFADTYGFCGEKTSKLKVAFGQSLHIDSQKIKQIIACKKRKINKWFRPIYKLLNLEYAQYGISKNMRLPTWLYLDQKNGVIILHGIPVQDDIEEILIRILDNTGYIIQQYMLKIVKNLNINQQNNDIDQIYQVADETNYQNNSNQSFKQYNQEINILQTNNANKIPSMIKRYSEEQPIQIKHEFSQICLSTQLSPTSKMSDYNFKVKKNSKNADNQNIELISLNEDQNTMNNFFNNNKQDLTFSQQLQFPKFLQNRNHLEKELTHSSEYKYQIQEKNQILDEIIE</sequence>
<dbReference type="HOGENOM" id="CLU_000949_0_0_1"/>
<protein>
    <recommendedName>
        <fullName evidence="3">Calpain family cysteine protease</fullName>
    </recommendedName>
</protein>
<keyword evidence="2" id="KW-1185">Reference proteome</keyword>
<dbReference type="Proteomes" id="UP000009168">
    <property type="component" value="Unassembled WGS sequence"/>
</dbReference>
<dbReference type="SUPFAM" id="SSF82171">
    <property type="entry name" value="DPP6 N-terminal domain-like"/>
    <property type="match status" value="1"/>
</dbReference>
<evidence type="ECO:0008006" key="3">
    <source>
        <dbReference type="Google" id="ProtNLM"/>
    </source>
</evidence>